<dbReference type="RefSeq" id="WP_051470792.1">
    <property type="nucleotide sequence ID" value="NZ_FNDT01000001.1"/>
</dbReference>
<dbReference type="Pfam" id="PF03458">
    <property type="entry name" value="Gly_transporter"/>
    <property type="match status" value="2"/>
</dbReference>
<organism evidence="9 10">
    <name type="scientific">Arthrobacter subterraneus</name>
    <dbReference type="NCBI Taxonomy" id="335973"/>
    <lineage>
        <taxon>Bacteria</taxon>
        <taxon>Bacillati</taxon>
        <taxon>Actinomycetota</taxon>
        <taxon>Actinomycetes</taxon>
        <taxon>Micrococcales</taxon>
        <taxon>Micrococcaceae</taxon>
        <taxon>Arthrobacter</taxon>
    </lineage>
</organism>
<keyword evidence="5 7" id="KW-1133">Transmembrane helix</keyword>
<evidence type="ECO:0000259" key="8">
    <source>
        <dbReference type="Pfam" id="PF03458"/>
    </source>
</evidence>
<sequence>MNAALILDLFGVFFFAVSGSLLAARKGFDLVGSLLLASLAALGGGVARDVIIGVDPVAFTNPLYLAPPVLATLLVFFLFSRLEKVSTLLMLFDAGGLALFCIVGALKAVDEGWNPVAAVLLGVTTAVGGGLLRDVVANEVPQLFNPGDIYALPAFLGAALTVVLAKLDLFNVVTGIAVAALVFLLRVLAWRGGWHAPLATRAPCPSEPPTAG</sequence>
<reference evidence="9 10" key="1">
    <citation type="submission" date="2016-10" db="EMBL/GenBank/DDBJ databases">
        <authorList>
            <person name="de Groot N.N."/>
        </authorList>
    </citation>
    <scope>NUCLEOTIDE SEQUENCE [LARGE SCALE GENOMIC DNA]</scope>
    <source>
        <strain evidence="9 10">NP_1H</strain>
    </source>
</reference>
<feature type="domain" description="Glycine transporter" evidence="8">
    <location>
        <begin position="6"/>
        <end position="78"/>
    </location>
</feature>
<feature type="transmembrane region" description="Helical" evidence="7">
    <location>
        <begin position="88"/>
        <end position="106"/>
    </location>
</feature>
<dbReference type="GO" id="GO:0005886">
    <property type="term" value="C:plasma membrane"/>
    <property type="evidence" value="ECO:0007669"/>
    <property type="project" value="UniProtKB-SubCell"/>
</dbReference>
<feature type="transmembrane region" description="Helical" evidence="7">
    <location>
        <begin position="33"/>
        <end position="51"/>
    </location>
</feature>
<gene>
    <name evidence="9" type="ORF">SAMN04488693_101410</name>
</gene>
<dbReference type="PANTHER" id="PTHR30506:SF3">
    <property type="entry name" value="UPF0126 INNER MEMBRANE PROTEIN YADS-RELATED"/>
    <property type="match status" value="1"/>
</dbReference>
<evidence type="ECO:0000256" key="6">
    <source>
        <dbReference type="ARBA" id="ARBA00023136"/>
    </source>
</evidence>
<evidence type="ECO:0000256" key="7">
    <source>
        <dbReference type="SAM" id="Phobius"/>
    </source>
</evidence>
<name>A0A1G8CWI8_9MICC</name>
<comment type="subcellular location">
    <subcellularLocation>
        <location evidence="1">Cell membrane</location>
        <topology evidence="1">Multi-pass membrane protein</topology>
    </subcellularLocation>
</comment>
<dbReference type="Proteomes" id="UP000199258">
    <property type="component" value="Unassembled WGS sequence"/>
</dbReference>
<dbReference type="STRING" id="335973.SAMN04488693_101410"/>
<dbReference type="PANTHER" id="PTHR30506">
    <property type="entry name" value="INNER MEMBRANE PROTEIN"/>
    <property type="match status" value="1"/>
</dbReference>
<feature type="transmembrane region" description="Helical" evidence="7">
    <location>
        <begin position="113"/>
        <end position="132"/>
    </location>
</feature>
<feature type="transmembrane region" description="Helical" evidence="7">
    <location>
        <begin position="63"/>
        <end position="82"/>
    </location>
</feature>
<feature type="domain" description="Glycine transporter" evidence="8">
    <location>
        <begin position="91"/>
        <end position="165"/>
    </location>
</feature>
<comment type="similarity">
    <text evidence="2">Belongs to the UPF0126 family.</text>
</comment>
<evidence type="ECO:0000256" key="2">
    <source>
        <dbReference type="ARBA" id="ARBA00008193"/>
    </source>
</evidence>
<evidence type="ECO:0000313" key="10">
    <source>
        <dbReference type="Proteomes" id="UP000199258"/>
    </source>
</evidence>
<keyword evidence="4 7" id="KW-0812">Transmembrane</keyword>
<proteinExistence type="inferred from homology"/>
<evidence type="ECO:0000313" key="9">
    <source>
        <dbReference type="EMBL" id="SDH49848.1"/>
    </source>
</evidence>
<dbReference type="InterPro" id="IPR005115">
    <property type="entry name" value="Gly_transporter"/>
</dbReference>
<accession>A0A1G8CWI8</accession>
<evidence type="ECO:0000256" key="4">
    <source>
        <dbReference type="ARBA" id="ARBA00022692"/>
    </source>
</evidence>
<dbReference type="EMBL" id="FNDT01000001">
    <property type="protein sequence ID" value="SDH49848.1"/>
    <property type="molecule type" value="Genomic_DNA"/>
</dbReference>
<evidence type="ECO:0000256" key="3">
    <source>
        <dbReference type="ARBA" id="ARBA00022475"/>
    </source>
</evidence>
<dbReference type="OrthoDB" id="9791874at2"/>
<dbReference type="AlphaFoldDB" id="A0A1G8CWI8"/>
<protein>
    <submittedName>
        <fullName evidence="9">Uncharacterized membrane protein YeiH</fullName>
    </submittedName>
</protein>
<keyword evidence="6 7" id="KW-0472">Membrane</keyword>
<feature type="transmembrane region" description="Helical" evidence="7">
    <location>
        <begin position="152"/>
        <end position="185"/>
    </location>
</feature>
<keyword evidence="3" id="KW-1003">Cell membrane</keyword>
<keyword evidence="10" id="KW-1185">Reference proteome</keyword>
<evidence type="ECO:0000256" key="1">
    <source>
        <dbReference type="ARBA" id="ARBA00004651"/>
    </source>
</evidence>
<evidence type="ECO:0000256" key="5">
    <source>
        <dbReference type="ARBA" id="ARBA00022989"/>
    </source>
</evidence>